<proteinExistence type="inferred from homology"/>
<dbReference type="SUPFAM" id="SSF50104">
    <property type="entry name" value="Translation proteins SH3-like domain"/>
    <property type="match status" value="1"/>
</dbReference>
<dbReference type="AlphaFoldDB" id="A0A2M7S9J5"/>
<dbReference type="Pfam" id="PF00467">
    <property type="entry name" value="KOW"/>
    <property type="match status" value="1"/>
</dbReference>
<evidence type="ECO:0000256" key="3">
    <source>
        <dbReference type="ARBA" id="ARBA00023274"/>
    </source>
</evidence>
<name>A0A2M7S9J5_9BACT</name>
<dbReference type="SMART" id="SM00739">
    <property type="entry name" value="KOW"/>
    <property type="match status" value="1"/>
</dbReference>
<keyword evidence="2 5" id="KW-0689">Ribosomal protein</keyword>
<dbReference type="GO" id="GO:0003735">
    <property type="term" value="F:structural constituent of ribosome"/>
    <property type="evidence" value="ECO:0007669"/>
    <property type="project" value="InterPro"/>
</dbReference>
<comment type="subunit">
    <text evidence="5">Part of the 50S ribosomal subunit.</text>
</comment>
<organism evidence="8 9">
    <name type="scientific">Candidatus Desantisbacteria bacterium CG_4_10_14_0_8_um_filter_48_22</name>
    <dbReference type="NCBI Taxonomy" id="1974543"/>
    <lineage>
        <taxon>Bacteria</taxon>
        <taxon>Candidatus Desantisiibacteriota</taxon>
    </lineage>
</organism>
<protein>
    <recommendedName>
        <fullName evidence="4 5">Large ribosomal subunit protein uL24</fullName>
    </recommendedName>
</protein>
<dbReference type="Proteomes" id="UP000229307">
    <property type="component" value="Unassembled WGS sequence"/>
</dbReference>
<comment type="caution">
    <text evidence="8">The sequence shown here is derived from an EMBL/GenBank/DDBJ whole genome shotgun (WGS) entry which is preliminary data.</text>
</comment>
<dbReference type="InterPro" id="IPR005825">
    <property type="entry name" value="Ribosomal_uL24_CS"/>
</dbReference>
<dbReference type="InterPro" id="IPR057264">
    <property type="entry name" value="Ribosomal_uL24_C"/>
</dbReference>
<evidence type="ECO:0000256" key="6">
    <source>
        <dbReference type="RuleBase" id="RU003477"/>
    </source>
</evidence>
<keyword evidence="3 5" id="KW-0687">Ribonucleoprotein</keyword>
<dbReference type="InterPro" id="IPR003256">
    <property type="entry name" value="Ribosomal_uL24"/>
</dbReference>
<dbReference type="Pfam" id="PF17136">
    <property type="entry name" value="ribosomal_L24"/>
    <property type="match status" value="1"/>
</dbReference>
<reference evidence="9" key="1">
    <citation type="submission" date="2017-09" db="EMBL/GenBank/DDBJ databases">
        <title>Depth-based differentiation of microbial function through sediment-hosted aquifers and enrichment of novel symbionts in the deep terrestrial subsurface.</title>
        <authorList>
            <person name="Probst A.J."/>
            <person name="Ladd B."/>
            <person name="Jarett J.K."/>
            <person name="Geller-Mcgrath D.E."/>
            <person name="Sieber C.M.K."/>
            <person name="Emerson J.B."/>
            <person name="Anantharaman K."/>
            <person name="Thomas B.C."/>
            <person name="Malmstrom R."/>
            <person name="Stieglmeier M."/>
            <person name="Klingl A."/>
            <person name="Woyke T."/>
            <person name="Ryan C.M."/>
            <person name="Banfield J.F."/>
        </authorList>
    </citation>
    <scope>NUCLEOTIDE SEQUENCE [LARGE SCALE GENOMIC DNA]</scope>
</reference>
<dbReference type="InterPro" id="IPR005824">
    <property type="entry name" value="KOW"/>
</dbReference>
<feature type="domain" description="KOW" evidence="7">
    <location>
        <begin position="2"/>
        <end position="29"/>
    </location>
</feature>
<comment type="similarity">
    <text evidence="1 5 6">Belongs to the universal ribosomal protein uL24 family.</text>
</comment>
<keyword evidence="5" id="KW-0699">rRNA-binding</keyword>
<sequence>MKIRKGDLVTVISGDEKGKSGRVLHVLRDKNRLIVERVNMVKRHMRPTQDFPQGGIREKEASMHMSNAMLVCPKCGQETRAGDRITEQKTKLRICRKCNEVIDEARRA</sequence>
<dbReference type="GO" id="GO:1990904">
    <property type="term" value="C:ribonucleoprotein complex"/>
    <property type="evidence" value="ECO:0007669"/>
    <property type="project" value="UniProtKB-KW"/>
</dbReference>
<evidence type="ECO:0000256" key="2">
    <source>
        <dbReference type="ARBA" id="ARBA00022980"/>
    </source>
</evidence>
<gene>
    <name evidence="5" type="primary">rplX</name>
    <name evidence="8" type="ORF">COY52_07815</name>
</gene>
<evidence type="ECO:0000259" key="7">
    <source>
        <dbReference type="SMART" id="SM00739"/>
    </source>
</evidence>
<dbReference type="CDD" id="cd06089">
    <property type="entry name" value="KOW_RPL26"/>
    <property type="match status" value="1"/>
</dbReference>
<dbReference type="PROSITE" id="PS01108">
    <property type="entry name" value="RIBOSOMAL_L24"/>
    <property type="match status" value="1"/>
</dbReference>
<dbReference type="GO" id="GO:0006412">
    <property type="term" value="P:translation"/>
    <property type="evidence" value="ECO:0007669"/>
    <property type="project" value="UniProtKB-UniRule"/>
</dbReference>
<evidence type="ECO:0000313" key="9">
    <source>
        <dbReference type="Proteomes" id="UP000229307"/>
    </source>
</evidence>
<evidence type="ECO:0000313" key="8">
    <source>
        <dbReference type="EMBL" id="PIZ16171.1"/>
    </source>
</evidence>
<evidence type="ECO:0000256" key="1">
    <source>
        <dbReference type="ARBA" id="ARBA00010618"/>
    </source>
</evidence>
<dbReference type="InterPro" id="IPR041988">
    <property type="entry name" value="Ribosomal_uL24_KOW"/>
</dbReference>
<dbReference type="InterPro" id="IPR014722">
    <property type="entry name" value="Rib_uL2_dom2"/>
</dbReference>
<dbReference type="Gene3D" id="2.30.30.30">
    <property type="match status" value="1"/>
</dbReference>
<dbReference type="GO" id="GO:0005840">
    <property type="term" value="C:ribosome"/>
    <property type="evidence" value="ECO:0007669"/>
    <property type="project" value="UniProtKB-KW"/>
</dbReference>
<dbReference type="NCBIfam" id="TIGR01079">
    <property type="entry name" value="rplX_bact"/>
    <property type="match status" value="1"/>
</dbReference>
<dbReference type="HAMAP" id="MF_01326_B">
    <property type="entry name" value="Ribosomal_uL24_B"/>
    <property type="match status" value="1"/>
</dbReference>
<dbReference type="EMBL" id="PFMR01000206">
    <property type="protein sequence ID" value="PIZ16171.1"/>
    <property type="molecule type" value="Genomic_DNA"/>
</dbReference>
<comment type="function">
    <text evidence="5">One of two assembly initiator proteins, it binds directly to the 5'-end of the 23S rRNA, where it nucleates assembly of the 50S subunit.</text>
</comment>
<accession>A0A2M7S9J5</accession>
<evidence type="ECO:0000256" key="4">
    <source>
        <dbReference type="ARBA" id="ARBA00035206"/>
    </source>
</evidence>
<keyword evidence="5" id="KW-0694">RNA-binding</keyword>
<evidence type="ECO:0000256" key="5">
    <source>
        <dbReference type="HAMAP-Rule" id="MF_01326"/>
    </source>
</evidence>
<dbReference type="PANTHER" id="PTHR12903">
    <property type="entry name" value="MITOCHONDRIAL RIBOSOMAL PROTEIN L24"/>
    <property type="match status" value="1"/>
</dbReference>
<dbReference type="InterPro" id="IPR008991">
    <property type="entry name" value="Translation_prot_SH3-like_sf"/>
</dbReference>
<comment type="function">
    <text evidence="5">One of the proteins that surrounds the polypeptide exit tunnel on the outside of the subunit.</text>
</comment>
<dbReference type="GO" id="GO:0019843">
    <property type="term" value="F:rRNA binding"/>
    <property type="evidence" value="ECO:0007669"/>
    <property type="project" value="UniProtKB-UniRule"/>
</dbReference>